<sequence>MEISGERNQIRKFFREVKTVRQDGNVGVTQAMRNEAGELIMMETEIVERWKEYFRNLLNIESEMEESETTFHSADVEIPPPTLQEVKNAIASLKDHKAPGNDGINGELIKKGGNVLHQKLYDIILRVWQQQKMPRECNGSETHSVFGRYSRRLPMRLSKWKVNHRSNIYHPITNASFEGGPRSFAVTRAGPKPG</sequence>
<dbReference type="InParanoid" id="A0A6P7GLQ4"/>
<dbReference type="AlphaFoldDB" id="A0A6P7GLQ4"/>
<evidence type="ECO:0000313" key="1">
    <source>
        <dbReference type="RefSeq" id="XP_028144705.1"/>
    </source>
</evidence>
<proteinExistence type="predicted"/>
<dbReference type="RefSeq" id="XP_028144705.1">
    <property type="nucleotide sequence ID" value="XM_028288904.1"/>
</dbReference>
<name>A0A6P7GLQ4_DIAVI</name>
<protein>
    <submittedName>
        <fullName evidence="1">Uncharacterized protein LOC114338318</fullName>
    </submittedName>
</protein>
<accession>A0A6P7GLQ4</accession>
<gene>
    <name evidence="1" type="primary">LOC114338318</name>
</gene>
<organism evidence="1">
    <name type="scientific">Diabrotica virgifera virgifera</name>
    <name type="common">western corn rootworm</name>
    <dbReference type="NCBI Taxonomy" id="50390"/>
    <lineage>
        <taxon>Eukaryota</taxon>
        <taxon>Metazoa</taxon>
        <taxon>Ecdysozoa</taxon>
        <taxon>Arthropoda</taxon>
        <taxon>Hexapoda</taxon>
        <taxon>Insecta</taxon>
        <taxon>Pterygota</taxon>
        <taxon>Neoptera</taxon>
        <taxon>Endopterygota</taxon>
        <taxon>Coleoptera</taxon>
        <taxon>Polyphaga</taxon>
        <taxon>Cucujiformia</taxon>
        <taxon>Chrysomeloidea</taxon>
        <taxon>Chrysomelidae</taxon>
        <taxon>Galerucinae</taxon>
        <taxon>Diabroticina</taxon>
        <taxon>Diabroticites</taxon>
        <taxon>Diabrotica</taxon>
    </lineage>
</organism>
<reference evidence="1" key="1">
    <citation type="submission" date="2025-08" db="UniProtKB">
        <authorList>
            <consortium name="RefSeq"/>
        </authorList>
    </citation>
    <scope>IDENTIFICATION</scope>
    <source>
        <tissue evidence="1">Whole insect</tissue>
    </source>
</reference>